<evidence type="ECO:0000313" key="1">
    <source>
        <dbReference type="EMBL" id="GAA4178702.1"/>
    </source>
</evidence>
<protein>
    <recommendedName>
        <fullName evidence="3">Peptidase M23</fullName>
    </recommendedName>
</protein>
<gene>
    <name evidence="1" type="ORF">GCM10022287_29490</name>
</gene>
<organism evidence="1 2">
    <name type="scientific">Gryllotalpicola koreensis</name>
    <dbReference type="NCBI Taxonomy" id="993086"/>
    <lineage>
        <taxon>Bacteria</taxon>
        <taxon>Bacillati</taxon>
        <taxon>Actinomycetota</taxon>
        <taxon>Actinomycetes</taxon>
        <taxon>Micrococcales</taxon>
        <taxon>Microbacteriaceae</taxon>
        <taxon>Gryllotalpicola</taxon>
    </lineage>
</organism>
<evidence type="ECO:0000313" key="2">
    <source>
        <dbReference type="Proteomes" id="UP001501079"/>
    </source>
</evidence>
<reference evidence="2" key="1">
    <citation type="journal article" date="2019" name="Int. J. Syst. Evol. Microbiol.">
        <title>The Global Catalogue of Microorganisms (GCM) 10K type strain sequencing project: providing services to taxonomists for standard genome sequencing and annotation.</title>
        <authorList>
            <consortium name="The Broad Institute Genomics Platform"/>
            <consortium name="The Broad Institute Genome Sequencing Center for Infectious Disease"/>
            <person name="Wu L."/>
            <person name="Ma J."/>
        </authorList>
    </citation>
    <scope>NUCLEOTIDE SEQUENCE [LARGE SCALE GENOMIC DNA]</scope>
    <source>
        <strain evidence="2">JCM 17591</strain>
    </source>
</reference>
<name>A0ABP8A666_9MICO</name>
<sequence>MAGLVVAGVVGVAIAASKAQPQASDSPAFALPACPAADPVTVGDIVVPRGPVAGYCQARLVNAAQVIRAAQSLGIGTHTQAVGVMTAIGESGLVNLDYGDAAGPDSRGLFQQRDNGAWGTYAERMDPYTAALHFFQKAIRVPGWQTMEPTALAHAVQRNADPGYYAKYWPEAEQIVAALNPAGR</sequence>
<dbReference type="Proteomes" id="UP001501079">
    <property type="component" value="Unassembled WGS sequence"/>
</dbReference>
<dbReference type="EMBL" id="BAABBW010000005">
    <property type="protein sequence ID" value="GAA4178702.1"/>
    <property type="molecule type" value="Genomic_DNA"/>
</dbReference>
<accession>A0ABP8A666</accession>
<evidence type="ECO:0008006" key="3">
    <source>
        <dbReference type="Google" id="ProtNLM"/>
    </source>
</evidence>
<keyword evidence="2" id="KW-1185">Reference proteome</keyword>
<comment type="caution">
    <text evidence="1">The sequence shown here is derived from an EMBL/GenBank/DDBJ whole genome shotgun (WGS) entry which is preliminary data.</text>
</comment>
<proteinExistence type="predicted"/>